<protein>
    <submittedName>
        <fullName evidence="1">Uncharacterized protein</fullName>
    </submittedName>
</protein>
<evidence type="ECO:0000313" key="1">
    <source>
        <dbReference type="EMBL" id="CDW18812.1"/>
    </source>
</evidence>
<dbReference type="AlphaFoldDB" id="A0A0K2SZK9"/>
<organism evidence="1">
    <name type="scientific">Lepeophtheirus salmonis</name>
    <name type="common">Salmon louse</name>
    <name type="synonym">Caligus salmonis</name>
    <dbReference type="NCBI Taxonomy" id="72036"/>
    <lineage>
        <taxon>Eukaryota</taxon>
        <taxon>Metazoa</taxon>
        <taxon>Ecdysozoa</taxon>
        <taxon>Arthropoda</taxon>
        <taxon>Crustacea</taxon>
        <taxon>Multicrustacea</taxon>
        <taxon>Hexanauplia</taxon>
        <taxon>Copepoda</taxon>
        <taxon>Siphonostomatoida</taxon>
        <taxon>Caligidae</taxon>
        <taxon>Lepeophtheirus</taxon>
    </lineage>
</organism>
<proteinExistence type="predicted"/>
<reference evidence="1" key="1">
    <citation type="submission" date="2014-05" db="EMBL/GenBank/DDBJ databases">
        <authorList>
            <person name="Chronopoulou M."/>
        </authorList>
    </citation>
    <scope>NUCLEOTIDE SEQUENCE</scope>
    <source>
        <tissue evidence="1">Whole organism</tissue>
    </source>
</reference>
<accession>A0A0K2SZK9</accession>
<name>A0A0K2SZK9_LEPSM</name>
<sequence length="137" mass="16075">MFWVVTQTHEQVSYRSKRIVWCVLVVLSTLKDFNDYISGWNKFEVGKVFRSLFKRRHLIITTTGYTFNLLHKWKIKISQFIAEVFLLCYKIQGGLFMSQFWAGFPLSLIGCCDKLAPSHIIITLIASHSFTSKKRIY</sequence>
<dbReference type="EMBL" id="HACA01001451">
    <property type="protein sequence ID" value="CDW18812.1"/>
    <property type="molecule type" value="Transcribed_RNA"/>
</dbReference>